<dbReference type="OrthoDB" id="9798760at2"/>
<dbReference type="GO" id="GO:0002161">
    <property type="term" value="F:aminoacyl-tRNA deacylase activity"/>
    <property type="evidence" value="ECO:0007669"/>
    <property type="project" value="InterPro"/>
</dbReference>
<gene>
    <name evidence="2" type="ORF">EOI86_07670</name>
</gene>
<protein>
    <submittedName>
        <fullName evidence="2">YbaK/EbsC family protein</fullName>
    </submittedName>
</protein>
<evidence type="ECO:0000259" key="1">
    <source>
        <dbReference type="Pfam" id="PF04073"/>
    </source>
</evidence>
<dbReference type="InterPro" id="IPR007214">
    <property type="entry name" value="YbaK/aa-tRNA-synth-assoc-dom"/>
</dbReference>
<dbReference type="PANTHER" id="PTHR30411">
    <property type="entry name" value="CYTOPLASMIC PROTEIN"/>
    <property type="match status" value="1"/>
</dbReference>
<evidence type="ECO:0000313" key="2">
    <source>
        <dbReference type="EMBL" id="RVU39123.1"/>
    </source>
</evidence>
<dbReference type="AlphaFoldDB" id="A0A3S2WUY6"/>
<proteinExistence type="predicted"/>
<keyword evidence="3" id="KW-1185">Reference proteome</keyword>
<reference evidence="3" key="1">
    <citation type="submission" date="2019-01" db="EMBL/GenBank/DDBJ databases">
        <title>Gri0909 isolated from a small marine red alga.</title>
        <authorList>
            <person name="Kim J."/>
            <person name="Jeong S.E."/>
            <person name="Jeon C.O."/>
        </authorList>
    </citation>
    <scope>NUCLEOTIDE SEQUENCE [LARGE SCALE GENOMIC DNA]</scope>
    <source>
        <strain evidence="3">Gri0909</strain>
    </source>
</reference>
<name>A0A3S2WUY6_9PROT</name>
<comment type="caution">
    <text evidence="2">The sequence shown here is derived from an EMBL/GenBank/DDBJ whole genome shotgun (WGS) entry which is preliminary data.</text>
</comment>
<dbReference type="CDD" id="cd04333">
    <property type="entry name" value="ProX_deacylase"/>
    <property type="match status" value="1"/>
</dbReference>
<dbReference type="Proteomes" id="UP000287447">
    <property type="component" value="Unassembled WGS sequence"/>
</dbReference>
<dbReference type="EMBL" id="SADE01000001">
    <property type="protein sequence ID" value="RVU39123.1"/>
    <property type="molecule type" value="Genomic_DNA"/>
</dbReference>
<dbReference type="SUPFAM" id="SSF55826">
    <property type="entry name" value="YbaK/ProRS associated domain"/>
    <property type="match status" value="1"/>
</dbReference>
<organism evidence="2 3">
    <name type="scientific">Hwanghaeella grinnelliae</name>
    <dbReference type="NCBI Taxonomy" id="2500179"/>
    <lineage>
        <taxon>Bacteria</taxon>
        <taxon>Pseudomonadati</taxon>
        <taxon>Pseudomonadota</taxon>
        <taxon>Alphaproteobacteria</taxon>
        <taxon>Rhodospirillales</taxon>
        <taxon>Rhodospirillaceae</taxon>
        <taxon>Hwanghaeella</taxon>
    </lineage>
</organism>
<feature type="domain" description="YbaK/aminoacyl-tRNA synthetase-associated" evidence="1">
    <location>
        <begin position="27"/>
        <end position="143"/>
    </location>
</feature>
<dbReference type="Gene3D" id="3.90.960.10">
    <property type="entry name" value="YbaK/aminoacyl-tRNA synthetase-associated domain"/>
    <property type="match status" value="1"/>
</dbReference>
<accession>A0A3S2WUY6</accession>
<sequence>MRKATEEKALHVQDVLGPGYTVLEFEETTATSEQAAAAIGCTVAQIAKSVLFKTKEGDPVLVVASGPNRVDDKKVRDLLGQKVKSAQPDYVLEKSGYVIGGVSPVGHVVKPVAFIDEELMQFDTVWASAGTPNAVFELKPQDLPMLTDGTVGDVAKR</sequence>
<dbReference type="PANTHER" id="PTHR30411:SF1">
    <property type="entry name" value="CYTOPLASMIC PROTEIN"/>
    <property type="match status" value="1"/>
</dbReference>
<dbReference type="InterPro" id="IPR036754">
    <property type="entry name" value="YbaK/aa-tRNA-synt-asso_dom_sf"/>
</dbReference>
<dbReference type="RefSeq" id="WP_127764495.1">
    <property type="nucleotide sequence ID" value="NZ_SADE01000001.1"/>
</dbReference>
<evidence type="ECO:0000313" key="3">
    <source>
        <dbReference type="Proteomes" id="UP000287447"/>
    </source>
</evidence>
<dbReference type="Pfam" id="PF04073">
    <property type="entry name" value="tRNA_edit"/>
    <property type="match status" value="1"/>
</dbReference>